<comment type="caution">
    <text evidence="2">The sequence shown here is derived from an EMBL/GenBank/DDBJ whole genome shotgun (WGS) entry which is preliminary data.</text>
</comment>
<dbReference type="EMBL" id="CABWMH010000023">
    <property type="protein sequence ID" value="VXC29745.1"/>
    <property type="molecule type" value="Genomic_DNA"/>
</dbReference>
<dbReference type="AlphaFoldDB" id="A0AAX3J9M0"/>
<dbReference type="Proteomes" id="UP000433737">
    <property type="component" value="Unassembled WGS sequence"/>
</dbReference>
<reference evidence="2 3" key="1">
    <citation type="submission" date="2019-10" db="EMBL/GenBank/DDBJ databases">
        <authorList>
            <person name="Karimi E."/>
        </authorList>
    </citation>
    <scope>NUCLEOTIDE SEQUENCE [LARGE SCALE GENOMIC DNA]</scope>
    <source>
        <strain evidence="2">Pantoea sp. 111</strain>
    </source>
</reference>
<proteinExistence type="predicted"/>
<protein>
    <submittedName>
        <fullName evidence="2">Uncharacterized protein</fullName>
    </submittedName>
</protein>
<name>A0AAX3J9M0_9GAMM</name>
<gene>
    <name evidence="2" type="ORF">PANT111_30152</name>
</gene>
<evidence type="ECO:0000313" key="2">
    <source>
        <dbReference type="EMBL" id="VXC29745.1"/>
    </source>
</evidence>
<feature type="region of interest" description="Disordered" evidence="1">
    <location>
        <begin position="105"/>
        <end position="130"/>
    </location>
</feature>
<evidence type="ECO:0000256" key="1">
    <source>
        <dbReference type="SAM" id="MobiDB-lite"/>
    </source>
</evidence>
<organism evidence="2 3">
    <name type="scientific">Pantoea brenneri</name>
    <dbReference type="NCBI Taxonomy" id="472694"/>
    <lineage>
        <taxon>Bacteria</taxon>
        <taxon>Pseudomonadati</taxon>
        <taxon>Pseudomonadota</taxon>
        <taxon>Gammaproteobacteria</taxon>
        <taxon>Enterobacterales</taxon>
        <taxon>Erwiniaceae</taxon>
        <taxon>Pantoea</taxon>
    </lineage>
</organism>
<sequence length="156" mass="17688">MLRGLGGAVAALAQQPVGRTQSQRGACQRGYLCGARVGVEDHELAGECDQRDQDHCLDLDDAVPTQRHAHDGMLELHRDQERHDHTEHALEYLVVQGIEGIENQQREDDGDELEQRHHDDDGDHRRQHERDDLLEALVKTHDGQLVTQDLKWVKAC</sequence>
<evidence type="ECO:0000313" key="3">
    <source>
        <dbReference type="Proteomes" id="UP000433737"/>
    </source>
</evidence>
<accession>A0AAX3J9M0</accession>
<feature type="compositionally biased region" description="Basic and acidic residues" evidence="1">
    <location>
        <begin position="113"/>
        <end position="130"/>
    </location>
</feature>